<keyword evidence="2" id="KW-1185">Reference proteome</keyword>
<sequence>MEMRLKKYDNKSFGFTMESHVGIIIDTKTVIVNDGENKDGWRIYSIKKRRKSEVVITHGFGYSIYLSYKYALYSSTSLTTDGIE</sequence>
<organism evidence="1 2">
    <name type="scientific">Brachionus plicatilis</name>
    <name type="common">Marine rotifer</name>
    <name type="synonym">Brachionus muelleri</name>
    <dbReference type="NCBI Taxonomy" id="10195"/>
    <lineage>
        <taxon>Eukaryota</taxon>
        <taxon>Metazoa</taxon>
        <taxon>Spiralia</taxon>
        <taxon>Gnathifera</taxon>
        <taxon>Rotifera</taxon>
        <taxon>Eurotatoria</taxon>
        <taxon>Monogononta</taxon>
        <taxon>Pseudotrocha</taxon>
        <taxon>Ploima</taxon>
        <taxon>Brachionidae</taxon>
        <taxon>Brachionus</taxon>
    </lineage>
</organism>
<gene>
    <name evidence="1" type="ORF">BpHYR1_010533</name>
</gene>
<dbReference type="EMBL" id="REGN01008103">
    <property type="protein sequence ID" value="RNA04456.1"/>
    <property type="molecule type" value="Genomic_DNA"/>
</dbReference>
<dbReference type="AlphaFoldDB" id="A0A3M7PZ26"/>
<reference evidence="1 2" key="1">
    <citation type="journal article" date="2018" name="Sci. Rep.">
        <title>Genomic signatures of local adaptation to the degree of environmental predictability in rotifers.</title>
        <authorList>
            <person name="Franch-Gras L."/>
            <person name="Hahn C."/>
            <person name="Garcia-Roger E.M."/>
            <person name="Carmona M.J."/>
            <person name="Serra M."/>
            <person name="Gomez A."/>
        </authorList>
    </citation>
    <scope>NUCLEOTIDE SEQUENCE [LARGE SCALE GENOMIC DNA]</scope>
    <source>
        <strain evidence="1">HYR1</strain>
    </source>
</reference>
<protein>
    <submittedName>
        <fullName evidence="1">Uncharacterized protein</fullName>
    </submittedName>
</protein>
<name>A0A3M7PZ26_BRAPC</name>
<evidence type="ECO:0000313" key="2">
    <source>
        <dbReference type="Proteomes" id="UP000276133"/>
    </source>
</evidence>
<accession>A0A3M7PZ26</accession>
<evidence type="ECO:0000313" key="1">
    <source>
        <dbReference type="EMBL" id="RNA04456.1"/>
    </source>
</evidence>
<dbReference type="Proteomes" id="UP000276133">
    <property type="component" value="Unassembled WGS sequence"/>
</dbReference>
<comment type="caution">
    <text evidence="1">The sequence shown here is derived from an EMBL/GenBank/DDBJ whole genome shotgun (WGS) entry which is preliminary data.</text>
</comment>
<proteinExistence type="predicted"/>